<dbReference type="Proteomes" id="UP000887568">
    <property type="component" value="Unplaced"/>
</dbReference>
<feature type="chain" id="PRO_5036788153" description="C-type lectin domain-containing protein" evidence="2">
    <location>
        <begin position="22"/>
        <end position="169"/>
    </location>
</feature>
<keyword evidence="2" id="KW-0732">Signal</keyword>
<dbReference type="PANTHER" id="PTHR22803">
    <property type="entry name" value="MANNOSE, PHOSPHOLIPASE, LECTIN RECEPTOR RELATED"/>
    <property type="match status" value="1"/>
</dbReference>
<proteinExistence type="predicted"/>
<keyword evidence="5" id="KW-1185">Reference proteome</keyword>
<evidence type="ECO:0000259" key="3">
    <source>
        <dbReference type="PROSITE" id="PS50041"/>
    </source>
</evidence>
<evidence type="ECO:0000313" key="4">
    <source>
        <dbReference type="EnsemblMetazoa" id="XP_038079449.1"/>
    </source>
</evidence>
<evidence type="ECO:0000256" key="1">
    <source>
        <dbReference type="ARBA" id="ARBA00023157"/>
    </source>
</evidence>
<dbReference type="RefSeq" id="XP_038079449.1">
    <property type="nucleotide sequence ID" value="XM_038223521.1"/>
</dbReference>
<protein>
    <recommendedName>
        <fullName evidence="3">C-type lectin domain-containing protein</fullName>
    </recommendedName>
</protein>
<evidence type="ECO:0000313" key="5">
    <source>
        <dbReference type="Proteomes" id="UP000887568"/>
    </source>
</evidence>
<accession>A0A914BTB1</accession>
<dbReference type="SMART" id="SM00034">
    <property type="entry name" value="CLECT"/>
    <property type="match status" value="1"/>
</dbReference>
<name>A0A914BTB1_PATMI</name>
<dbReference type="GeneID" id="119746541"/>
<dbReference type="InterPro" id="IPR050111">
    <property type="entry name" value="C-type_lectin/snaclec_domain"/>
</dbReference>
<dbReference type="SUPFAM" id="SSF56436">
    <property type="entry name" value="C-type lectin-like"/>
    <property type="match status" value="1"/>
</dbReference>
<dbReference type="InterPro" id="IPR018378">
    <property type="entry name" value="C-type_lectin_CS"/>
</dbReference>
<dbReference type="OMA" id="QSYCNGL"/>
<dbReference type="InterPro" id="IPR016186">
    <property type="entry name" value="C-type_lectin-like/link_sf"/>
</dbReference>
<evidence type="ECO:0000256" key="2">
    <source>
        <dbReference type="SAM" id="SignalP"/>
    </source>
</evidence>
<keyword evidence="1" id="KW-1015">Disulfide bond</keyword>
<feature type="domain" description="C-type lectin" evidence="3">
    <location>
        <begin position="40"/>
        <end position="162"/>
    </location>
</feature>
<dbReference type="EnsemblMetazoa" id="XM_038223521.1">
    <property type="protein sequence ID" value="XP_038079449.1"/>
    <property type="gene ID" value="LOC119746541"/>
</dbReference>
<dbReference type="Gene3D" id="3.10.100.10">
    <property type="entry name" value="Mannose-Binding Protein A, subunit A"/>
    <property type="match status" value="1"/>
</dbReference>
<dbReference type="AlphaFoldDB" id="A0A914BTB1"/>
<dbReference type="Pfam" id="PF00059">
    <property type="entry name" value="Lectin_C"/>
    <property type="match status" value="1"/>
</dbReference>
<sequence length="169" mass="19462">MGRWLLVLILCSAVSLSLIEAAPPRKPLNRYCCPHFWTLRGNRCYRFIGKTLDWHGAQSYCNGLDHKANLVSLNTEGEAEFVHHLFKEKGGGLYTHYWTGLSDIDSEGNYKWVGINKPMTYSNWNTRQPDNAGHNEDCIEVVTHSGYWNDIHCTDRQPFICERPQPVSY</sequence>
<reference evidence="4" key="1">
    <citation type="submission" date="2022-11" db="UniProtKB">
        <authorList>
            <consortium name="EnsemblMetazoa"/>
        </authorList>
    </citation>
    <scope>IDENTIFICATION</scope>
</reference>
<dbReference type="PROSITE" id="PS50041">
    <property type="entry name" value="C_TYPE_LECTIN_2"/>
    <property type="match status" value="1"/>
</dbReference>
<dbReference type="InterPro" id="IPR001304">
    <property type="entry name" value="C-type_lectin-like"/>
</dbReference>
<dbReference type="InterPro" id="IPR016187">
    <property type="entry name" value="CTDL_fold"/>
</dbReference>
<dbReference type="PROSITE" id="PS00615">
    <property type="entry name" value="C_TYPE_LECTIN_1"/>
    <property type="match status" value="1"/>
</dbReference>
<dbReference type="OrthoDB" id="6133475at2759"/>
<organism evidence="4 5">
    <name type="scientific">Patiria miniata</name>
    <name type="common">Bat star</name>
    <name type="synonym">Asterina miniata</name>
    <dbReference type="NCBI Taxonomy" id="46514"/>
    <lineage>
        <taxon>Eukaryota</taxon>
        <taxon>Metazoa</taxon>
        <taxon>Echinodermata</taxon>
        <taxon>Eleutherozoa</taxon>
        <taxon>Asterozoa</taxon>
        <taxon>Asteroidea</taxon>
        <taxon>Valvatacea</taxon>
        <taxon>Valvatida</taxon>
        <taxon>Asterinidae</taxon>
        <taxon>Patiria</taxon>
    </lineage>
</organism>
<feature type="signal peptide" evidence="2">
    <location>
        <begin position="1"/>
        <end position="21"/>
    </location>
</feature>